<protein>
    <recommendedName>
        <fullName evidence="4">Nicotinate-nucleotide--dimethylbenzimidazole phosphoribosyltransferase</fullName>
        <ecNumber evidence="3">2.4.2.21</ecNumber>
    </recommendedName>
    <alternativeName>
        <fullName evidence="8">N(1)-alpha-phosphoribosyltransferase</fullName>
    </alternativeName>
</protein>
<dbReference type="EC" id="2.4.2.21" evidence="3"/>
<evidence type="ECO:0000313" key="12">
    <source>
        <dbReference type="Proteomes" id="UP001500957"/>
    </source>
</evidence>
<evidence type="ECO:0000256" key="10">
    <source>
        <dbReference type="SAM" id="MobiDB-lite"/>
    </source>
</evidence>
<feature type="region of interest" description="Disordered" evidence="10">
    <location>
        <begin position="296"/>
        <end position="321"/>
    </location>
</feature>
<dbReference type="InterPro" id="IPR023195">
    <property type="entry name" value="Nict_dMeBzImd_PRibTrfase_N"/>
</dbReference>
<evidence type="ECO:0000256" key="4">
    <source>
        <dbReference type="ARBA" id="ARBA00015486"/>
    </source>
</evidence>
<keyword evidence="6 11" id="KW-0328">Glycosyltransferase</keyword>
<accession>A0ABN1H6G8</accession>
<evidence type="ECO:0000256" key="5">
    <source>
        <dbReference type="ARBA" id="ARBA00022573"/>
    </source>
</evidence>
<dbReference type="PANTHER" id="PTHR43463:SF1">
    <property type="entry name" value="NICOTINATE-NUCLEOTIDE--DIMETHYLBENZIMIDAZOLE PHOSPHORIBOSYLTRANSFERASE"/>
    <property type="match status" value="1"/>
</dbReference>
<dbReference type="InterPro" id="IPR003200">
    <property type="entry name" value="Nict_dMeBzImd_PRibTrfase"/>
</dbReference>
<evidence type="ECO:0000256" key="2">
    <source>
        <dbReference type="ARBA" id="ARBA00007110"/>
    </source>
</evidence>
<dbReference type="Proteomes" id="UP001500957">
    <property type="component" value="Unassembled WGS sequence"/>
</dbReference>
<keyword evidence="12" id="KW-1185">Reference proteome</keyword>
<comment type="caution">
    <text evidence="11">The sequence shown here is derived from an EMBL/GenBank/DDBJ whole genome shotgun (WGS) entry which is preliminary data.</text>
</comment>
<sequence length="321" mass="33669">MNNARLDKLSGLIEWPDDDARSAAVARLRERREDPLGRLGDIAAWLAAVYGVCPPPPPARAKLMIFTDDAGVPDVVDRVASHSLRAVLRSRADGEATEVWDALARGALLADTEADIGTDLLLLAAPSEAARVPAATLIAFLNEADAQTVASTLRGDQEWMRMVSAVRDSLRRVKKAPEDPLSLLEALGGTEIAHLTGVILGAAARKLPVIFEGLAPTAAALMAHRINEAAGAWFMPAHNDPDPASTSGLRYLGRSALLDVGLFPGDGIAVLLAAEMLDVAAASLSDTGRIAGEGETWFSDPLSPLSEIPVEPEGDTSAPGS</sequence>
<comment type="catalytic activity">
    <reaction evidence="9">
        <text>5,6-dimethylbenzimidazole + nicotinate beta-D-ribonucleotide = alpha-ribazole 5'-phosphate + nicotinate + H(+)</text>
        <dbReference type="Rhea" id="RHEA:11196"/>
        <dbReference type="ChEBI" id="CHEBI:15378"/>
        <dbReference type="ChEBI" id="CHEBI:15890"/>
        <dbReference type="ChEBI" id="CHEBI:32544"/>
        <dbReference type="ChEBI" id="CHEBI:57502"/>
        <dbReference type="ChEBI" id="CHEBI:57918"/>
        <dbReference type="EC" id="2.4.2.21"/>
    </reaction>
</comment>
<evidence type="ECO:0000313" key="11">
    <source>
        <dbReference type="EMBL" id="GAA0630025.1"/>
    </source>
</evidence>
<evidence type="ECO:0000256" key="9">
    <source>
        <dbReference type="ARBA" id="ARBA00047340"/>
    </source>
</evidence>
<keyword evidence="7" id="KW-0808">Transferase</keyword>
<dbReference type="Pfam" id="PF02277">
    <property type="entry name" value="DBI_PRT"/>
    <property type="match status" value="1"/>
</dbReference>
<dbReference type="RefSeq" id="WP_344607506.1">
    <property type="nucleotide sequence ID" value="NZ_BAAAHE010000037.1"/>
</dbReference>
<evidence type="ECO:0000256" key="1">
    <source>
        <dbReference type="ARBA" id="ARBA00005049"/>
    </source>
</evidence>
<evidence type="ECO:0000256" key="3">
    <source>
        <dbReference type="ARBA" id="ARBA00011991"/>
    </source>
</evidence>
<dbReference type="Gene3D" id="3.40.50.10210">
    <property type="match status" value="1"/>
</dbReference>
<dbReference type="PANTHER" id="PTHR43463">
    <property type="entry name" value="NICOTINATE-NUCLEOTIDE--DIMETHYLBENZIMIDAZOLE PHOSPHORIBOSYLTRANSFERASE"/>
    <property type="match status" value="1"/>
</dbReference>
<dbReference type="Gene3D" id="1.10.1610.10">
    <property type="match status" value="1"/>
</dbReference>
<organism evidence="11 12">
    <name type="scientific">Sporichthya brevicatena</name>
    <dbReference type="NCBI Taxonomy" id="171442"/>
    <lineage>
        <taxon>Bacteria</taxon>
        <taxon>Bacillati</taxon>
        <taxon>Actinomycetota</taxon>
        <taxon>Actinomycetes</taxon>
        <taxon>Sporichthyales</taxon>
        <taxon>Sporichthyaceae</taxon>
        <taxon>Sporichthya</taxon>
    </lineage>
</organism>
<dbReference type="EMBL" id="BAAAHE010000037">
    <property type="protein sequence ID" value="GAA0630025.1"/>
    <property type="molecule type" value="Genomic_DNA"/>
</dbReference>
<gene>
    <name evidence="11" type="primary">cobT</name>
    <name evidence="11" type="ORF">GCM10009547_37150</name>
</gene>
<evidence type="ECO:0000256" key="7">
    <source>
        <dbReference type="ARBA" id="ARBA00022679"/>
    </source>
</evidence>
<comment type="pathway">
    <text evidence="1">Nucleoside biosynthesis; alpha-ribazole biosynthesis; alpha-ribazole from 5,6-dimethylbenzimidazole: step 1/2.</text>
</comment>
<keyword evidence="5" id="KW-0169">Cobalamin biosynthesis</keyword>
<dbReference type="SUPFAM" id="SSF52733">
    <property type="entry name" value="Nicotinate mononucleotide:5,6-dimethylbenzimidazole phosphoribosyltransferase (CobT)"/>
    <property type="match status" value="1"/>
</dbReference>
<comment type="similarity">
    <text evidence="2">Belongs to the CobT family.</text>
</comment>
<proteinExistence type="inferred from homology"/>
<dbReference type="InterPro" id="IPR036087">
    <property type="entry name" value="Nict_dMeBzImd_PRibTrfase_sf"/>
</dbReference>
<evidence type="ECO:0000256" key="6">
    <source>
        <dbReference type="ARBA" id="ARBA00022676"/>
    </source>
</evidence>
<reference evidence="11 12" key="1">
    <citation type="journal article" date="2019" name="Int. J. Syst. Evol. Microbiol.">
        <title>The Global Catalogue of Microorganisms (GCM) 10K type strain sequencing project: providing services to taxonomists for standard genome sequencing and annotation.</title>
        <authorList>
            <consortium name="The Broad Institute Genomics Platform"/>
            <consortium name="The Broad Institute Genome Sequencing Center for Infectious Disease"/>
            <person name="Wu L."/>
            <person name="Ma J."/>
        </authorList>
    </citation>
    <scope>NUCLEOTIDE SEQUENCE [LARGE SCALE GENOMIC DNA]</scope>
    <source>
        <strain evidence="11 12">JCM 10671</strain>
    </source>
</reference>
<dbReference type="GO" id="GO:0016757">
    <property type="term" value="F:glycosyltransferase activity"/>
    <property type="evidence" value="ECO:0007669"/>
    <property type="project" value="UniProtKB-KW"/>
</dbReference>
<evidence type="ECO:0000256" key="8">
    <source>
        <dbReference type="ARBA" id="ARBA00030686"/>
    </source>
</evidence>
<name>A0ABN1H6G8_9ACTN</name>